<evidence type="ECO:0000256" key="1">
    <source>
        <dbReference type="SAM" id="Phobius"/>
    </source>
</evidence>
<name>A0A2S8EZH5_9BACT</name>
<dbReference type="EMBL" id="PUIA01000085">
    <property type="protein sequence ID" value="PQO25319.1"/>
    <property type="molecule type" value="Genomic_DNA"/>
</dbReference>
<gene>
    <name evidence="2" type="ORF">C5Y96_25815</name>
</gene>
<reference evidence="2 3" key="1">
    <citation type="submission" date="2018-02" db="EMBL/GenBank/DDBJ databases">
        <title>Comparative genomes isolates from brazilian mangrove.</title>
        <authorList>
            <person name="Araujo J.E."/>
            <person name="Taketani R.G."/>
            <person name="Silva M.C.P."/>
            <person name="Loureco M.V."/>
            <person name="Andreote F.D."/>
        </authorList>
    </citation>
    <scope>NUCLEOTIDE SEQUENCE [LARGE SCALE GENOMIC DNA]</scope>
    <source>
        <strain evidence="2 3">HEX-2 MGV</strain>
    </source>
</reference>
<sequence>MQHPSEVPIRPIRTTAIMLGMLLLLAAGFSFLAVWYWLPGRMDTLVLNASESEVATRMEHALRDSSTPYQDIARWMSSDRAAVALEATRLMQARIDRLQAEPGLAIADQAYRLAQALKNELPNYPEQTHYQVHLMADQMANWDLGSSTKQHGPFLILLEDMIRETRPSTPSTELAASDHLVLNYLQTQKTSETTATSPAPIDHRLGDIDLRGGLPWQQQSIPGDAPKTETALPARTQSVHRDVDVLPANRRVAIDQPLKLPILTETPKQLPAGPHPDQPLPDFSRLTTLEIMWMLHLQNSRMVKHARETLIARNFNTEDLELATRLTHPDVAQRLQLVRDLPIMPREDRTHWLYYMTKDPDEGVRYSAAAALLTSTDPRLLRRLKADMATDPSPRVQALIRR</sequence>
<organism evidence="2 3">
    <name type="scientific">Blastopirellula marina</name>
    <dbReference type="NCBI Taxonomy" id="124"/>
    <lineage>
        <taxon>Bacteria</taxon>
        <taxon>Pseudomonadati</taxon>
        <taxon>Planctomycetota</taxon>
        <taxon>Planctomycetia</taxon>
        <taxon>Pirellulales</taxon>
        <taxon>Pirellulaceae</taxon>
        <taxon>Blastopirellula</taxon>
    </lineage>
</organism>
<dbReference type="SUPFAM" id="SSF48371">
    <property type="entry name" value="ARM repeat"/>
    <property type="match status" value="1"/>
</dbReference>
<accession>A0A2S8EZH5</accession>
<proteinExistence type="predicted"/>
<evidence type="ECO:0008006" key="4">
    <source>
        <dbReference type="Google" id="ProtNLM"/>
    </source>
</evidence>
<keyword evidence="1" id="KW-1133">Transmembrane helix</keyword>
<keyword evidence="1" id="KW-0812">Transmembrane</keyword>
<feature type="transmembrane region" description="Helical" evidence="1">
    <location>
        <begin position="12"/>
        <end position="38"/>
    </location>
</feature>
<dbReference type="InterPro" id="IPR016024">
    <property type="entry name" value="ARM-type_fold"/>
</dbReference>
<dbReference type="Gene3D" id="1.25.10.10">
    <property type="entry name" value="Leucine-rich Repeat Variant"/>
    <property type="match status" value="1"/>
</dbReference>
<evidence type="ECO:0000313" key="2">
    <source>
        <dbReference type="EMBL" id="PQO25319.1"/>
    </source>
</evidence>
<protein>
    <recommendedName>
        <fullName evidence="4">HEAT repeat domain-containing protein</fullName>
    </recommendedName>
</protein>
<dbReference type="Proteomes" id="UP000240009">
    <property type="component" value="Unassembled WGS sequence"/>
</dbReference>
<keyword evidence="1" id="KW-0472">Membrane</keyword>
<comment type="caution">
    <text evidence="2">The sequence shown here is derived from an EMBL/GenBank/DDBJ whole genome shotgun (WGS) entry which is preliminary data.</text>
</comment>
<dbReference type="AlphaFoldDB" id="A0A2S8EZH5"/>
<evidence type="ECO:0000313" key="3">
    <source>
        <dbReference type="Proteomes" id="UP000240009"/>
    </source>
</evidence>
<dbReference type="InterPro" id="IPR011989">
    <property type="entry name" value="ARM-like"/>
</dbReference>